<dbReference type="Proteomes" id="UP000606786">
    <property type="component" value="Unassembled WGS sequence"/>
</dbReference>
<dbReference type="EMBL" id="CAJHJT010000012">
    <property type="protein sequence ID" value="CAD6998002.1"/>
    <property type="molecule type" value="Genomic_DNA"/>
</dbReference>
<comment type="caution">
    <text evidence="1">The sequence shown here is derived from an EMBL/GenBank/DDBJ whole genome shotgun (WGS) entry which is preliminary data.</text>
</comment>
<sequence length="84" mass="9270">MLVAEEKQKEGKRNAAQDSVSVSGCEVKWHVKSSTDWKMYGRGSKVAAYRGGWLQVAGACCILRLLRHGFTCGLVRAQARISSR</sequence>
<evidence type="ECO:0000313" key="2">
    <source>
        <dbReference type="Proteomes" id="UP000606786"/>
    </source>
</evidence>
<protein>
    <submittedName>
        <fullName evidence="1">(Mediterranean fruit fly) hypothetical protein</fullName>
    </submittedName>
</protein>
<proteinExistence type="predicted"/>
<keyword evidence="2" id="KW-1185">Reference proteome</keyword>
<organism evidence="1 2">
    <name type="scientific">Ceratitis capitata</name>
    <name type="common">Mediterranean fruit fly</name>
    <name type="synonym">Tephritis capitata</name>
    <dbReference type="NCBI Taxonomy" id="7213"/>
    <lineage>
        <taxon>Eukaryota</taxon>
        <taxon>Metazoa</taxon>
        <taxon>Ecdysozoa</taxon>
        <taxon>Arthropoda</taxon>
        <taxon>Hexapoda</taxon>
        <taxon>Insecta</taxon>
        <taxon>Pterygota</taxon>
        <taxon>Neoptera</taxon>
        <taxon>Endopterygota</taxon>
        <taxon>Diptera</taxon>
        <taxon>Brachycera</taxon>
        <taxon>Muscomorpha</taxon>
        <taxon>Tephritoidea</taxon>
        <taxon>Tephritidae</taxon>
        <taxon>Ceratitis</taxon>
        <taxon>Ceratitis</taxon>
    </lineage>
</organism>
<name>A0A811UFK7_CERCA</name>
<evidence type="ECO:0000313" key="1">
    <source>
        <dbReference type="EMBL" id="CAD6998002.1"/>
    </source>
</evidence>
<gene>
    <name evidence="1" type="ORF">CCAP1982_LOCUS6619</name>
</gene>
<accession>A0A811UFK7</accession>
<dbReference type="AlphaFoldDB" id="A0A811UFK7"/>
<reference evidence="1" key="1">
    <citation type="submission" date="2020-11" db="EMBL/GenBank/DDBJ databases">
        <authorList>
            <person name="Whitehead M."/>
        </authorList>
    </citation>
    <scope>NUCLEOTIDE SEQUENCE</scope>
    <source>
        <strain evidence="1">EGII</strain>
    </source>
</reference>